<evidence type="ECO:0000313" key="2">
    <source>
        <dbReference type="Proteomes" id="UP000324222"/>
    </source>
</evidence>
<evidence type="ECO:0000313" key="1">
    <source>
        <dbReference type="EMBL" id="MPC21725.1"/>
    </source>
</evidence>
<dbReference type="Proteomes" id="UP000324222">
    <property type="component" value="Unassembled WGS sequence"/>
</dbReference>
<sequence>MKEDKTRLPPPDSFGKGLIDVSRGASRVGARGTWEAKQLCKMNWLSEAEVPAWCLEPPGRSVSALVWVCNISETPEAEGPRLEGVWPRVLGRGCHRRRRVHENIIKQSYIN</sequence>
<dbReference type="AlphaFoldDB" id="A0A5B7DKP8"/>
<keyword evidence="2" id="KW-1185">Reference proteome</keyword>
<protein>
    <submittedName>
        <fullName evidence="1">Uncharacterized protein</fullName>
    </submittedName>
</protein>
<gene>
    <name evidence="1" type="ORF">E2C01_014721</name>
</gene>
<comment type="caution">
    <text evidence="1">The sequence shown here is derived from an EMBL/GenBank/DDBJ whole genome shotgun (WGS) entry which is preliminary data.</text>
</comment>
<accession>A0A5B7DKP8</accession>
<reference evidence="1 2" key="1">
    <citation type="submission" date="2019-05" db="EMBL/GenBank/DDBJ databases">
        <title>Another draft genome of Portunus trituberculatus and its Hox gene families provides insights of decapod evolution.</title>
        <authorList>
            <person name="Jeong J.-H."/>
            <person name="Song I."/>
            <person name="Kim S."/>
            <person name="Choi T."/>
            <person name="Kim D."/>
            <person name="Ryu S."/>
            <person name="Kim W."/>
        </authorList>
    </citation>
    <scope>NUCLEOTIDE SEQUENCE [LARGE SCALE GENOMIC DNA]</scope>
    <source>
        <tissue evidence="1">Muscle</tissue>
    </source>
</reference>
<proteinExistence type="predicted"/>
<dbReference type="EMBL" id="VSRR010001009">
    <property type="protein sequence ID" value="MPC21725.1"/>
    <property type="molecule type" value="Genomic_DNA"/>
</dbReference>
<name>A0A5B7DKP8_PORTR</name>
<organism evidence="1 2">
    <name type="scientific">Portunus trituberculatus</name>
    <name type="common">Swimming crab</name>
    <name type="synonym">Neptunus trituberculatus</name>
    <dbReference type="NCBI Taxonomy" id="210409"/>
    <lineage>
        <taxon>Eukaryota</taxon>
        <taxon>Metazoa</taxon>
        <taxon>Ecdysozoa</taxon>
        <taxon>Arthropoda</taxon>
        <taxon>Crustacea</taxon>
        <taxon>Multicrustacea</taxon>
        <taxon>Malacostraca</taxon>
        <taxon>Eumalacostraca</taxon>
        <taxon>Eucarida</taxon>
        <taxon>Decapoda</taxon>
        <taxon>Pleocyemata</taxon>
        <taxon>Brachyura</taxon>
        <taxon>Eubrachyura</taxon>
        <taxon>Portunoidea</taxon>
        <taxon>Portunidae</taxon>
        <taxon>Portuninae</taxon>
        <taxon>Portunus</taxon>
    </lineage>
</organism>